<keyword evidence="4" id="KW-1133">Transmembrane helix</keyword>
<proteinExistence type="predicted"/>
<dbReference type="EMBL" id="KZ678141">
    <property type="protein sequence ID" value="PSN62553.1"/>
    <property type="molecule type" value="Genomic_DNA"/>
</dbReference>
<evidence type="ECO:0000256" key="5">
    <source>
        <dbReference type="ARBA" id="ARBA00023128"/>
    </source>
</evidence>
<dbReference type="Proteomes" id="UP000240883">
    <property type="component" value="Unassembled WGS sequence"/>
</dbReference>
<evidence type="ECO:0000256" key="4">
    <source>
        <dbReference type="ARBA" id="ARBA00022989"/>
    </source>
</evidence>
<keyword evidence="6" id="KW-0472">Membrane</keyword>
<reference evidence="7 8" key="1">
    <citation type="journal article" date="2018" name="Front. Microbiol.">
        <title>Genome-Wide Analysis of Corynespora cassiicola Leaf Fall Disease Putative Effectors.</title>
        <authorList>
            <person name="Lopez D."/>
            <person name="Ribeiro S."/>
            <person name="Label P."/>
            <person name="Fumanal B."/>
            <person name="Venisse J.S."/>
            <person name="Kohler A."/>
            <person name="de Oliveira R.R."/>
            <person name="Labutti K."/>
            <person name="Lipzen A."/>
            <person name="Lail K."/>
            <person name="Bauer D."/>
            <person name="Ohm R.A."/>
            <person name="Barry K.W."/>
            <person name="Spatafora J."/>
            <person name="Grigoriev I.V."/>
            <person name="Martin F.M."/>
            <person name="Pujade-Renaud V."/>
        </authorList>
    </citation>
    <scope>NUCLEOTIDE SEQUENCE [LARGE SCALE GENOMIC DNA]</scope>
    <source>
        <strain evidence="7 8">Philippines</strain>
    </source>
</reference>
<comment type="subcellular location">
    <subcellularLocation>
        <location evidence="1">Mitochondrion inner membrane</location>
        <topology evidence="1">Multi-pass membrane protein</topology>
    </subcellularLocation>
</comment>
<sequence>MAGDSETYHPRDALANTASTTLQTTAVGAIFAGIQNTLRKQNVGMTGIISRSGGIIAVYAGVGAAYQFTKDASANLRQKDDCYTEALAGFMGGSVLGIARRSMPFTLGAGAAFGTVMAAYRYTQGFTGYNDLEGYEDEVARKEALRKIRRRPIEETVEQLGEGRGIYAPGYEERRRQRLLEKYGVDVAAAQTS</sequence>
<keyword evidence="2" id="KW-0812">Transmembrane</keyword>
<evidence type="ECO:0000313" key="7">
    <source>
        <dbReference type="EMBL" id="PSN62553.1"/>
    </source>
</evidence>
<evidence type="ECO:0000256" key="6">
    <source>
        <dbReference type="ARBA" id="ARBA00023136"/>
    </source>
</evidence>
<dbReference type="InterPro" id="IPR039205">
    <property type="entry name" value="NDUFA11"/>
</dbReference>
<keyword evidence="3" id="KW-0999">Mitochondrion inner membrane</keyword>
<gene>
    <name evidence="7" type="ORF">BS50DRAFT_531868</name>
</gene>
<dbReference type="PANTHER" id="PTHR21382:SF1">
    <property type="entry name" value="NADH DEHYDROGENASE [UBIQUINONE] 1 ALPHA SUBCOMPLEX SUBUNIT 11"/>
    <property type="match status" value="1"/>
</dbReference>
<keyword evidence="5" id="KW-0496">Mitochondrion</keyword>
<evidence type="ECO:0000256" key="1">
    <source>
        <dbReference type="ARBA" id="ARBA00004448"/>
    </source>
</evidence>
<evidence type="ECO:0000256" key="3">
    <source>
        <dbReference type="ARBA" id="ARBA00022792"/>
    </source>
</evidence>
<dbReference type="PANTHER" id="PTHR21382">
    <property type="entry name" value="NADH-UBIQUINONE OXIDOREDUCTASE SUBUNIT"/>
    <property type="match status" value="1"/>
</dbReference>
<dbReference type="GO" id="GO:0005743">
    <property type="term" value="C:mitochondrial inner membrane"/>
    <property type="evidence" value="ECO:0007669"/>
    <property type="project" value="UniProtKB-SubCell"/>
</dbReference>
<evidence type="ECO:0008006" key="9">
    <source>
        <dbReference type="Google" id="ProtNLM"/>
    </source>
</evidence>
<evidence type="ECO:0000256" key="2">
    <source>
        <dbReference type="ARBA" id="ARBA00022692"/>
    </source>
</evidence>
<keyword evidence="8" id="KW-1185">Reference proteome</keyword>
<evidence type="ECO:0000313" key="8">
    <source>
        <dbReference type="Proteomes" id="UP000240883"/>
    </source>
</evidence>
<accession>A0A2T2NAV9</accession>
<protein>
    <recommendedName>
        <fullName evidence="9">NADH-ubiquinone oxidoreductase 213 kDa subunit</fullName>
    </recommendedName>
</protein>
<dbReference type="AlphaFoldDB" id="A0A2T2NAV9"/>
<organism evidence="7 8">
    <name type="scientific">Corynespora cassiicola Philippines</name>
    <dbReference type="NCBI Taxonomy" id="1448308"/>
    <lineage>
        <taxon>Eukaryota</taxon>
        <taxon>Fungi</taxon>
        <taxon>Dikarya</taxon>
        <taxon>Ascomycota</taxon>
        <taxon>Pezizomycotina</taxon>
        <taxon>Dothideomycetes</taxon>
        <taxon>Pleosporomycetidae</taxon>
        <taxon>Pleosporales</taxon>
        <taxon>Corynesporascaceae</taxon>
        <taxon>Corynespora</taxon>
    </lineage>
</organism>
<dbReference type="OrthoDB" id="1913277at2759"/>
<dbReference type="GO" id="GO:0006120">
    <property type="term" value="P:mitochondrial electron transport, NADH to ubiquinone"/>
    <property type="evidence" value="ECO:0007669"/>
    <property type="project" value="InterPro"/>
</dbReference>
<name>A0A2T2NAV9_CORCC</name>
<dbReference type="STRING" id="1448308.A0A2T2NAV9"/>
<dbReference type="GO" id="GO:0045271">
    <property type="term" value="C:respiratory chain complex I"/>
    <property type="evidence" value="ECO:0007669"/>
    <property type="project" value="InterPro"/>
</dbReference>